<accession>A0ABP5DHB7</accession>
<keyword evidence="5 6" id="KW-0472">Membrane</keyword>
<dbReference type="InterPro" id="IPR036259">
    <property type="entry name" value="MFS_trans_sf"/>
</dbReference>
<dbReference type="Proteomes" id="UP001501116">
    <property type="component" value="Unassembled WGS sequence"/>
</dbReference>
<keyword evidence="3 6" id="KW-0812">Transmembrane</keyword>
<dbReference type="InterPro" id="IPR011701">
    <property type="entry name" value="MFS"/>
</dbReference>
<dbReference type="Pfam" id="PF07690">
    <property type="entry name" value="MFS_1"/>
    <property type="match status" value="2"/>
</dbReference>
<feature type="transmembrane region" description="Helical" evidence="6">
    <location>
        <begin position="375"/>
        <end position="397"/>
    </location>
</feature>
<organism evidence="7 8">
    <name type="scientific">Amycolatopsis minnesotensis</name>
    <dbReference type="NCBI Taxonomy" id="337894"/>
    <lineage>
        <taxon>Bacteria</taxon>
        <taxon>Bacillati</taxon>
        <taxon>Actinomycetota</taxon>
        <taxon>Actinomycetes</taxon>
        <taxon>Pseudonocardiales</taxon>
        <taxon>Pseudonocardiaceae</taxon>
        <taxon>Amycolatopsis</taxon>
    </lineage>
</organism>
<evidence type="ECO:0000256" key="6">
    <source>
        <dbReference type="SAM" id="Phobius"/>
    </source>
</evidence>
<evidence type="ECO:0000256" key="4">
    <source>
        <dbReference type="ARBA" id="ARBA00022989"/>
    </source>
</evidence>
<feature type="transmembrane region" description="Helical" evidence="6">
    <location>
        <begin position="51"/>
        <end position="72"/>
    </location>
</feature>
<dbReference type="Gene3D" id="1.20.1250.20">
    <property type="entry name" value="MFS general substrate transporter like domains"/>
    <property type="match status" value="1"/>
</dbReference>
<evidence type="ECO:0000256" key="2">
    <source>
        <dbReference type="ARBA" id="ARBA00022475"/>
    </source>
</evidence>
<name>A0ABP5DHB7_9PSEU</name>
<dbReference type="EMBL" id="BAAANN010000032">
    <property type="protein sequence ID" value="GAA1980197.1"/>
    <property type="molecule type" value="Genomic_DNA"/>
</dbReference>
<evidence type="ECO:0000313" key="8">
    <source>
        <dbReference type="Proteomes" id="UP001501116"/>
    </source>
</evidence>
<dbReference type="PANTHER" id="PTHR23513">
    <property type="entry name" value="INTEGRAL MEMBRANE EFFLUX PROTEIN-RELATED"/>
    <property type="match status" value="1"/>
</dbReference>
<feature type="transmembrane region" description="Helical" evidence="6">
    <location>
        <begin position="349"/>
        <end position="369"/>
    </location>
</feature>
<dbReference type="PANTHER" id="PTHR23513:SF11">
    <property type="entry name" value="STAPHYLOFERRIN A TRANSPORTER"/>
    <property type="match status" value="1"/>
</dbReference>
<feature type="transmembrane region" description="Helical" evidence="6">
    <location>
        <begin position="258"/>
        <end position="277"/>
    </location>
</feature>
<dbReference type="SUPFAM" id="SSF103473">
    <property type="entry name" value="MFS general substrate transporter"/>
    <property type="match status" value="1"/>
</dbReference>
<keyword evidence="8" id="KW-1185">Reference proteome</keyword>
<dbReference type="RefSeq" id="WP_344427961.1">
    <property type="nucleotide sequence ID" value="NZ_BAAANN010000032.1"/>
</dbReference>
<protein>
    <submittedName>
        <fullName evidence="7">MFS transporter</fullName>
    </submittedName>
</protein>
<comment type="subcellular location">
    <subcellularLocation>
        <location evidence="1">Cell membrane</location>
        <topology evidence="1">Multi-pass membrane protein</topology>
    </subcellularLocation>
</comment>
<feature type="transmembrane region" description="Helical" evidence="6">
    <location>
        <begin position="289"/>
        <end position="310"/>
    </location>
</feature>
<dbReference type="CDD" id="cd06173">
    <property type="entry name" value="MFS_MefA_like"/>
    <property type="match status" value="1"/>
</dbReference>
<evidence type="ECO:0000256" key="5">
    <source>
        <dbReference type="ARBA" id="ARBA00023136"/>
    </source>
</evidence>
<evidence type="ECO:0000313" key="7">
    <source>
        <dbReference type="EMBL" id="GAA1980197.1"/>
    </source>
</evidence>
<keyword evidence="4 6" id="KW-1133">Transmembrane helix</keyword>
<evidence type="ECO:0000256" key="1">
    <source>
        <dbReference type="ARBA" id="ARBA00004651"/>
    </source>
</evidence>
<sequence>MAEGSGRTTFKEVFGVAEFRAMWFGELLSVFGDQLARVALSVLVFRSTSSATLTGLTYALTFAPSLFGGIFLSGLADRFPRRTVMVAVDLTRTLLIAAVAIPGLPFWAMALLVAGVSLLNPPFKAAQLALLPQVLTGDRFVVGMGIRNMTIQSAQLIGFGGGGLLIATVDPHVALLIDAGTFVLSALVIRFGLGARPAATSKEQRKPFFSSIGQGGKLIFGNPTLRVLVLFTWVMGMLPVYEGLAAPYAASFGGGSQAVGLLLASDPLGSVIGVYLFTRWVPEPKRPKLTGLLSVLAAVPMLACFANPGIVASMALFILSGALGTVALMQATASLTLGVPDEQRAQAMGLSNTGLTTVIGISPLIGGLLADHVGASHTVGIFGVAGLVLTVPLALAWRKSRVTRDEWVVSGATSTGSA</sequence>
<reference evidence="8" key="1">
    <citation type="journal article" date="2019" name="Int. J. Syst. Evol. Microbiol.">
        <title>The Global Catalogue of Microorganisms (GCM) 10K type strain sequencing project: providing services to taxonomists for standard genome sequencing and annotation.</title>
        <authorList>
            <consortium name="The Broad Institute Genomics Platform"/>
            <consortium name="The Broad Institute Genome Sequencing Center for Infectious Disease"/>
            <person name="Wu L."/>
            <person name="Ma J."/>
        </authorList>
    </citation>
    <scope>NUCLEOTIDE SEQUENCE [LARGE SCALE GENOMIC DNA]</scope>
    <source>
        <strain evidence="8">JCM 14545</strain>
    </source>
</reference>
<feature type="transmembrane region" description="Helical" evidence="6">
    <location>
        <begin position="316"/>
        <end position="337"/>
    </location>
</feature>
<comment type="caution">
    <text evidence="7">The sequence shown here is derived from an EMBL/GenBank/DDBJ whole genome shotgun (WGS) entry which is preliminary data.</text>
</comment>
<feature type="transmembrane region" description="Helical" evidence="6">
    <location>
        <begin position="93"/>
        <end position="119"/>
    </location>
</feature>
<keyword evidence="2" id="KW-1003">Cell membrane</keyword>
<feature type="transmembrane region" description="Helical" evidence="6">
    <location>
        <begin position="173"/>
        <end position="193"/>
    </location>
</feature>
<feature type="transmembrane region" description="Helical" evidence="6">
    <location>
        <begin position="227"/>
        <end position="246"/>
    </location>
</feature>
<evidence type="ECO:0000256" key="3">
    <source>
        <dbReference type="ARBA" id="ARBA00022692"/>
    </source>
</evidence>
<proteinExistence type="predicted"/>
<gene>
    <name evidence="7" type="ORF">GCM10009754_65950</name>
</gene>